<evidence type="ECO:0000256" key="2">
    <source>
        <dbReference type="ARBA" id="ARBA00022448"/>
    </source>
</evidence>
<evidence type="ECO:0000313" key="10">
    <source>
        <dbReference type="EMBL" id="MBM6920461.1"/>
    </source>
</evidence>
<feature type="transmembrane region" description="Helical" evidence="8">
    <location>
        <begin position="274"/>
        <end position="293"/>
    </location>
</feature>
<keyword evidence="3" id="KW-1003">Cell membrane</keyword>
<feature type="transmembrane region" description="Helical" evidence="8">
    <location>
        <begin position="12"/>
        <end position="32"/>
    </location>
</feature>
<dbReference type="RefSeq" id="WP_204445337.1">
    <property type="nucleotide sequence ID" value="NZ_JACJKY010000005.1"/>
</dbReference>
<protein>
    <submittedName>
        <fullName evidence="10">MFS transporter</fullName>
    </submittedName>
</protein>
<feature type="transmembrane region" description="Helical" evidence="8">
    <location>
        <begin position="79"/>
        <end position="98"/>
    </location>
</feature>
<feature type="transmembrane region" description="Helical" evidence="8">
    <location>
        <begin position="44"/>
        <end position="67"/>
    </location>
</feature>
<evidence type="ECO:0000256" key="4">
    <source>
        <dbReference type="ARBA" id="ARBA00022519"/>
    </source>
</evidence>
<keyword evidence="11" id="KW-1185">Reference proteome</keyword>
<evidence type="ECO:0000256" key="1">
    <source>
        <dbReference type="ARBA" id="ARBA00004429"/>
    </source>
</evidence>
<feature type="transmembrane region" description="Helical" evidence="8">
    <location>
        <begin position="364"/>
        <end position="387"/>
    </location>
</feature>
<dbReference type="Gene3D" id="1.20.1250.20">
    <property type="entry name" value="MFS general substrate transporter like domains"/>
    <property type="match status" value="2"/>
</dbReference>
<evidence type="ECO:0000256" key="6">
    <source>
        <dbReference type="ARBA" id="ARBA00022989"/>
    </source>
</evidence>
<sequence length="410" mass="45032">MNLRRAAAADTGQFPFYMFLIYVIFYSGHAFYNTYTTLFLYENGLTQAQIGMVNAVFTTILVFLKPLSGVLSDKSKNKAQMIGLLLIANAAVCLAFYISATALWLALCVVLYQLVFQPVYTMQESYTIELMEKSRWDYGNIRLGGTLGYVAGAFIAGIVIGDDYGRIFWIMAIVYGVSGVLQLFARPIAGQRKQKEKVKYSVVFHHAPLMCLIGFQLLSSLGSSFGMYYSIYFRHTLGAPSELLSWMTVVAALSELPFFWYANRIERSIGTQNFMTIAVSATVLKMMLLSFVTNPYVVLGLQVLGGMAVVGNGYSILKYINDVVPKQMRTTAMMVNAIVVTIFSSVVCAPLVGVLDAQLGTQTVLIVGSAISIGAVILFSAIFPVAVTHQQKKEAMLKAAMGENVLPAEE</sequence>
<comment type="subcellular location">
    <subcellularLocation>
        <location evidence="1">Cell inner membrane</location>
        <topology evidence="1">Multi-pass membrane protein</topology>
    </subcellularLocation>
</comment>
<keyword evidence="5 8" id="KW-0812">Transmembrane</keyword>
<feature type="transmembrane region" description="Helical" evidence="8">
    <location>
        <begin position="243"/>
        <end position="262"/>
    </location>
</feature>
<evidence type="ECO:0000256" key="7">
    <source>
        <dbReference type="ARBA" id="ARBA00023136"/>
    </source>
</evidence>
<name>A0A938X582_9FIRM</name>
<keyword evidence="4" id="KW-0997">Cell inner membrane</keyword>
<accession>A0A938X582</accession>
<dbReference type="Pfam" id="PF12832">
    <property type="entry name" value="MFS_1_like"/>
    <property type="match status" value="1"/>
</dbReference>
<keyword evidence="7 8" id="KW-0472">Membrane</keyword>
<feature type="domain" description="Major facilitator superfamily associated" evidence="9">
    <location>
        <begin position="20"/>
        <end position="335"/>
    </location>
</feature>
<reference evidence="10" key="2">
    <citation type="journal article" date="2021" name="Sci. Rep.">
        <title>The distribution of antibiotic resistance genes in chicken gut microbiota commensals.</title>
        <authorList>
            <person name="Juricova H."/>
            <person name="Matiasovicova J."/>
            <person name="Kubasova T."/>
            <person name="Cejkova D."/>
            <person name="Rychlik I."/>
        </authorList>
    </citation>
    <scope>NUCLEOTIDE SEQUENCE</scope>
    <source>
        <strain evidence="10">An559</strain>
    </source>
</reference>
<feature type="transmembrane region" description="Helical" evidence="8">
    <location>
        <begin position="332"/>
        <end position="352"/>
    </location>
</feature>
<evidence type="ECO:0000313" key="11">
    <source>
        <dbReference type="Proteomes" id="UP000774750"/>
    </source>
</evidence>
<keyword evidence="6 8" id="KW-1133">Transmembrane helix</keyword>
<gene>
    <name evidence="10" type="ORF">H6A12_04735</name>
</gene>
<dbReference type="AlphaFoldDB" id="A0A938X582"/>
<feature type="transmembrane region" description="Helical" evidence="8">
    <location>
        <begin position="104"/>
        <end position="122"/>
    </location>
</feature>
<dbReference type="EMBL" id="JACJKY010000005">
    <property type="protein sequence ID" value="MBM6920461.1"/>
    <property type="molecule type" value="Genomic_DNA"/>
</dbReference>
<reference evidence="10" key="1">
    <citation type="submission" date="2020-08" db="EMBL/GenBank/DDBJ databases">
        <authorList>
            <person name="Cejkova D."/>
            <person name="Kubasova T."/>
            <person name="Jahodarova E."/>
            <person name="Rychlik I."/>
        </authorList>
    </citation>
    <scope>NUCLEOTIDE SEQUENCE</scope>
    <source>
        <strain evidence="10">An559</strain>
    </source>
</reference>
<keyword evidence="2" id="KW-0813">Transport</keyword>
<dbReference type="GO" id="GO:0005886">
    <property type="term" value="C:plasma membrane"/>
    <property type="evidence" value="ECO:0007669"/>
    <property type="project" value="UniProtKB-SubCell"/>
</dbReference>
<evidence type="ECO:0000256" key="8">
    <source>
        <dbReference type="SAM" id="Phobius"/>
    </source>
</evidence>
<organism evidence="10 11">
    <name type="scientific">Merdimmobilis hominis</name>
    <dbReference type="NCBI Taxonomy" id="2897707"/>
    <lineage>
        <taxon>Bacteria</taxon>
        <taxon>Bacillati</taxon>
        <taxon>Bacillota</taxon>
        <taxon>Clostridia</taxon>
        <taxon>Eubacteriales</taxon>
        <taxon>Oscillospiraceae</taxon>
        <taxon>Merdimmobilis</taxon>
    </lineage>
</organism>
<dbReference type="PANTHER" id="PTHR23522:SF10">
    <property type="entry name" value="3-PHENYLPROPIONIC ACID TRANSPORTER-RELATED"/>
    <property type="match status" value="1"/>
</dbReference>
<dbReference type="SUPFAM" id="SSF103473">
    <property type="entry name" value="MFS general substrate transporter"/>
    <property type="match status" value="1"/>
</dbReference>
<evidence type="ECO:0000256" key="5">
    <source>
        <dbReference type="ARBA" id="ARBA00022692"/>
    </source>
</evidence>
<feature type="transmembrane region" description="Helical" evidence="8">
    <location>
        <begin position="206"/>
        <end position="231"/>
    </location>
</feature>
<evidence type="ECO:0000259" key="9">
    <source>
        <dbReference type="Pfam" id="PF12832"/>
    </source>
</evidence>
<feature type="transmembrane region" description="Helical" evidence="8">
    <location>
        <begin position="299"/>
        <end position="320"/>
    </location>
</feature>
<dbReference type="PANTHER" id="PTHR23522">
    <property type="entry name" value="BLL5896 PROTEIN"/>
    <property type="match status" value="1"/>
</dbReference>
<dbReference type="InterPro" id="IPR024989">
    <property type="entry name" value="MFS_assoc_dom"/>
</dbReference>
<feature type="transmembrane region" description="Helical" evidence="8">
    <location>
        <begin position="167"/>
        <end position="185"/>
    </location>
</feature>
<dbReference type="Proteomes" id="UP000774750">
    <property type="component" value="Unassembled WGS sequence"/>
</dbReference>
<evidence type="ECO:0000256" key="3">
    <source>
        <dbReference type="ARBA" id="ARBA00022475"/>
    </source>
</evidence>
<feature type="transmembrane region" description="Helical" evidence="8">
    <location>
        <begin position="143"/>
        <end position="161"/>
    </location>
</feature>
<dbReference type="InterPro" id="IPR036259">
    <property type="entry name" value="MFS_trans_sf"/>
</dbReference>
<proteinExistence type="predicted"/>
<comment type="caution">
    <text evidence="10">The sequence shown here is derived from an EMBL/GenBank/DDBJ whole genome shotgun (WGS) entry which is preliminary data.</text>
</comment>